<feature type="region of interest" description="Disordered" evidence="1">
    <location>
        <begin position="1"/>
        <end position="23"/>
    </location>
</feature>
<dbReference type="Proteomes" id="UP000230390">
    <property type="component" value="Unassembled WGS sequence"/>
</dbReference>
<dbReference type="InterPro" id="IPR000700">
    <property type="entry name" value="PAS-assoc_C"/>
</dbReference>
<reference evidence="5 6" key="1">
    <citation type="submission" date="2017-10" db="EMBL/GenBank/DDBJ databases">
        <title>Massilia psychrophilum sp. nov., a novel purple-pigmented bacterium isolated from Tianshan glacier, Xinjiang Municipality, China.</title>
        <authorList>
            <person name="Wang H."/>
        </authorList>
    </citation>
    <scope>NUCLEOTIDE SEQUENCE [LARGE SCALE GENOMIC DNA]</scope>
    <source>
        <strain evidence="5 6">JCM 30074</strain>
    </source>
</reference>
<keyword evidence="2" id="KW-0812">Transmembrane</keyword>
<evidence type="ECO:0000313" key="5">
    <source>
        <dbReference type="EMBL" id="PIL43811.1"/>
    </source>
</evidence>
<dbReference type="InterPro" id="IPR054327">
    <property type="entry name" value="His-kinase-like_sensor"/>
</dbReference>
<protein>
    <recommendedName>
        <fullName evidence="7">PAS domain-containing protein</fullName>
    </recommendedName>
</protein>
<sequence>MLQQAERGFAEDAARRRAPSDPLANFGANSLAREYLLGIHLYDRAGRLLASSTPAHAAPAPPAGLAHRPPAPSRASLRISVSDVDPVSGRGIVNFSRPTFGADGKPSGTIVAQADAQRFERIYSLVELGKGGSVTRFNRDGTMLVRGPQYPKGIGRSFIDTVLFRHYLPMSERGAFAAVSPIDGKRRLYGYDAVGDFPLVIITGMDRKDALADWYGRAWTTALSLLCISLAVVFLAWRVARDSARNAQLIGQLAASEARAEKSADYLASILNSVGTPIWVLDSAGRIVMLNDAFSRFAGRSAAELVGRHERDALDPANADERDSRYQDVLQGTRSREAITDIEDGGGERRTVIQLSSKLLDQAGQAQIVSVLTDITERQKAERRLTYVANFDLLTGLPNQVQFRRALDAELAAAAPGASFGTLAVSLERVQEFPTCSATAPATAPCSRSVTCSIRCGRAPKRLRASRATSSPCWSTPARAALSWSSTQLNCTSAWPARCGSTGASSTSTR</sequence>
<keyword evidence="2" id="KW-1133">Transmembrane helix</keyword>
<dbReference type="SMART" id="SM00091">
    <property type="entry name" value="PAS"/>
    <property type="match status" value="1"/>
</dbReference>
<feature type="compositionally biased region" description="Basic and acidic residues" evidence="1">
    <location>
        <begin position="8"/>
        <end position="19"/>
    </location>
</feature>
<dbReference type="CDD" id="cd12915">
    <property type="entry name" value="PDC2_DGC_like"/>
    <property type="match status" value="1"/>
</dbReference>
<dbReference type="PROSITE" id="PS50113">
    <property type="entry name" value="PAC"/>
    <property type="match status" value="1"/>
</dbReference>
<evidence type="ECO:0000259" key="4">
    <source>
        <dbReference type="PROSITE" id="PS50113"/>
    </source>
</evidence>
<keyword evidence="6" id="KW-1185">Reference proteome</keyword>
<dbReference type="OrthoDB" id="8731447at2"/>
<dbReference type="PANTHER" id="PTHR44757:SF2">
    <property type="entry name" value="BIOFILM ARCHITECTURE MAINTENANCE PROTEIN MBAA"/>
    <property type="match status" value="1"/>
</dbReference>
<dbReference type="Pfam" id="PF00989">
    <property type="entry name" value="PAS"/>
    <property type="match status" value="1"/>
</dbReference>
<evidence type="ECO:0000259" key="3">
    <source>
        <dbReference type="PROSITE" id="PS50112"/>
    </source>
</evidence>
<evidence type="ECO:0000256" key="2">
    <source>
        <dbReference type="SAM" id="Phobius"/>
    </source>
</evidence>
<feature type="region of interest" description="Disordered" evidence="1">
    <location>
        <begin position="53"/>
        <end position="73"/>
    </location>
</feature>
<dbReference type="GO" id="GO:0006355">
    <property type="term" value="P:regulation of DNA-templated transcription"/>
    <property type="evidence" value="ECO:0007669"/>
    <property type="project" value="InterPro"/>
</dbReference>
<dbReference type="InterPro" id="IPR035965">
    <property type="entry name" value="PAS-like_dom_sf"/>
</dbReference>
<dbReference type="CDD" id="cd00130">
    <property type="entry name" value="PAS"/>
    <property type="match status" value="1"/>
</dbReference>
<dbReference type="PROSITE" id="PS50112">
    <property type="entry name" value="PAS"/>
    <property type="match status" value="1"/>
</dbReference>
<evidence type="ECO:0000256" key="1">
    <source>
        <dbReference type="SAM" id="MobiDB-lite"/>
    </source>
</evidence>
<comment type="caution">
    <text evidence="5">The sequence shown here is derived from an EMBL/GenBank/DDBJ whole genome shotgun (WGS) entry which is preliminary data.</text>
</comment>
<organism evidence="5 6">
    <name type="scientific">Massilia eurypsychrophila</name>
    <dbReference type="NCBI Taxonomy" id="1485217"/>
    <lineage>
        <taxon>Bacteria</taxon>
        <taxon>Pseudomonadati</taxon>
        <taxon>Pseudomonadota</taxon>
        <taxon>Betaproteobacteria</taxon>
        <taxon>Burkholderiales</taxon>
        <taxon>Oxalobacteraceae</taxon>
        <taxon>Telluria group</taxon>
        <taxon>Massilia</taxon>
    </lineage>
</organism>
<dbReference type="InterPro" id="IPR013767">
    <property type="entry name" value="PAS_fold"/>
</dbReference>
<feature type="transmembrane region" description="Helical" evidence="2">
    <location>
        <begin position="214"/>
        <end position="237"/>
    </location>
</feature>
<dbReference type="Gene3D" id="3.30.450.20">
    <property type="entry name" value="PAS domain"/>
    <property type="match status" value="3"/>
</dbReference>
<dbReference type="Gene3D" id="3.30.70.270">
    <property type="match status" value="1"/>
</dbReference>
<feature type="domain" description="PAS" evidence="3">
    <location>
        <begin position="263"/>
        <end position="333"/>
    </location>
</feature>
<dbReference type="NCBIfam" id="TIGR00229">
    <property type="entry name" value="sensory_box"/>
    <property type="match status" value="1"/>
</dbReference>
<dbReference type="PANTHER" id="PTHR44757">
    <property type="entry name" value="DIGUANYLATE CYCLASE DGCP"/>
    <property type="match status" value="1"/>
</dbReference>
<evidence type="ECO:0008006" key="7">
    <source>
        <dbReference type="Google" id="ProtNLM"/>
    </source>
</evidence>
<keyword evidence="2" id="KW-0472">Membrane</keyword>
<dbReference type="CDD" id="cd18773">
    <property type="entry name" value="PDC1_HK_sensor"/>
    <property type="match status" value="1"/>
</dbReference>
<proteinExistence type="predicted"/>
<name>A0A2G8TCN5_9BURK</name>
<feature type="domain" description="PAC" evidence="4">
    <location>
        <begin position="336"/>
        <end position="387"/>
    </location>
</feature>
<gene>
    <name evidence="5" type="ORF">CR105_17445</name>
</gene>
<dbReference type="SUPFAM" id="SSF55785">
    <property type="entry name" value="PYP-like sensor domain (PAS domain)"/>
    <property type="match status" value="1"/>
</dbReference>
<dbReference type="InterPro" id="IPR000014">
    <property type="entry name" value="PAS"/>
</dbReference>
<dbReference type="InterPro" id="IPR052155">
    <property type="entry name" value="Biofilm_reg_signaling"/>
</dbReference>
<dbReference type="AlphaFoldDB" id="A0A2G8TCN5"/>
<accession>A0A2G8TCN5</accession>
<dbReference type="Pfam" id="PF22588">
    <property type="entry name" value="dCache_1_like"/>
    <property type="match status" value="1"/>
</dbReference>
<dbReference type="EMBL" id="PDOC01000011">
    <property type="protein sequence ID" value="PIL43811.1"/>
    <property type="molecule type" value="Genomic_DNA"/>
</dbReference>
<dbReference type="InterPro" id="IPR043128">
    <property type="entry name" value="Rev_trsase/Diguanyl_cyclase"/>
</dbReference>
<feature type="compositionally biased region" description="Low complexity" evidence="1">
    <location>
        <begin position="54"/>
        <end position="68"/>
    </location>
</feature>
<evidence type="ECO:0000313" key="6">
    <source>
        <dbReference type="Proteomes" id="UP000230390"/>
    </source>
</evidence>